<reference evidence="4 5" key="1">
    <citation type="submission" date="2016-04" db="EMBL/GenBank/DDBJ databases">
        <title>Reclassification of Paraburkholderia panaciterrae (Farh et al. 2015) Dobritsa &amp; Samadpour 2016 as a later homotypic synonym of Paraburkholderia ginsengiterrae (Farh et al. 2015) Dobritsa &amp; Samadpour 2016.</title>
        <authorList>
            <person name="Dobritsa A.P."/>
            <person name="Kutumbaka K."/>
            <person name="Samadpour M."/>
        </authorList>
    </citation>
    <scope>NUCLEOTIDE SEQUENCE [LARGE SCALE GENOMIC DNA]</scope>
    <source>
        <strain evidence="3 5">DCY85</strain>
        <strain evidence="2 4">DCY85-1</strain>
    </source>
</reference>
<feature type="domain" description="Hydantoinase B/oxoprolinase" evidence="1">
    <location>
        <begin position="11"/>
        <end position="543"/>
    </location>
</feature>
<comment type="caution">
    <text evidence="3">The sequence shown here is derived from an EMBL/GenBank/DDBJ whole genome shotgun (WGS) entry which is preliminary data.</text>
</comment>
<dbReference type="PANTHER" id="PTHR11365">
    <property type="entry name" value="5-OXOPROLINASE RELATED"/>
    <property type="match status" value="1"/>
</dbReference>
<keyword evidence="4" id="KW-1185">Reference proteome</keyword>
<evidence type="ECO:0000259" key="1">
    <source>
        <dbReference type="Pfam" id="PF02538"/>
    </source>
</evidence>
<dbReference type="GO" id="GO:0005829">
    <property type="term" value="C:cytosol"/>
    <property type="evidence" value="ECO:0007669"/>
    <property type="project" value="TreeGrafter"/>
</dbReference>
<accession>A0A1A9N9Z9</accession>
<dbReference type="PANTHER" id="PTHR11365:SF23">
    <property type="entry name" value="HYPOTHETICAL 5-OXOPROLINASE (EUROFUNG)-RELATED"/>
    <property type="match status" value="1"/>
</dbReference>
<dbReference type="Pfam" id="PF02538">
    <property type="entry name" value="Hydantoinase_B"/>
    <property type="match status" value="1"/>
</dbReference>
<dbReference type="RefSeq" id="WP_064269572.1">
    <property type="nucleotide sequence ID" value="NZ_LXJZ01000186.1"/>
</dbReference>
<sequence>MNQLNSRPTTDGVTLALLTNRLEGVARKMANTLLRSGRSGVLNIARDFSCCIVTADNQLLAAAESLPIHVLCGPDLMAASMKAFHPELRRGDAYLHNSPYHGCSHPADHTILVPVMDDNGVHRFTVVAKAHQADCGNSEPTTYMGSARDVYHEGALIFPAVKVQQDYKNIDDIVRMCKMRIRVPEQWWGDYLAMMGAARIGERELANLAKEIGWDALDDYARDYLDYSEQRMIGAIRKLAPGQATRSSTHDPLFPGMPEEGVTIQAAVTVDPENGRIQVDLRDNPDCLPCGLNLSEATARTAAMVGVFNSVEHTVPKNAGSFRRIDILLRENCVVGIPLHPTSCSVATTNMADRVANSVQTAMAEMDEGAGLAECGAVIPPAIGVISGVDPTTGHRFINQLFLGFTGGAAGPHADSWQTIGHVGNAGLCFQDSVELDEMRHPLLVRTRSFVQDSEGAGRHNGARSMYVEFGPVGCEMEVGYVSDGTINGPKGVRGGLAGASSKQFKRLTSGELVELPGGAMLRLADGETVLSYSCGGGGYGRPETRDPELVRRDVEEGYLSRERARTIFAVALTSAGAVDVTSTEALRNAAFEAFSAAGVER</sequence>
<dbReference type="InterPro" id="IPR045079">
    <property type="entry name" value="Oxoprolinase-like"/>
</dbReference>
<protein>
    <submittedName>
        <fullName evidence="3">Hydantoinase</fullName>
    </submittedName>
</protein>
<evidence type="ECO:0000313" key="5">
    <source>
        <dbReference type="Proteomes" id="UP000078116"/>
    </source>
</evidence>
<organism evidence="3 5">
    <name type="scientific">Paraburkholderia ginsengiterrae</name>
    <dbReference type="NCBI Taxonomy" id="1462993"/>
    <lineage>
        <taxon>Bacteria</taxon>
        <taxon>Pseudomonadati</taxon>
        <taxon>Pseudomonadota</taxon>
        <taxon>Betaproteobacteria</taxon>
        <taxon>Burkholderiales</taxon>
        <taxon>Burkholderiaceae</taxon>
        <taxon>Paraburkholderia</taxon>
    </lineage>
</organism>
<dbReference type="Proteomes" id="UP000077961">
    <property type="component" value="Unassembled WGS sequence"/>
</dbReference>
<evidence type="ECO:0000313" key="2">
    <source>
        <dbReference type="EMBL" id="OAJ56523.1"/>
    </source>
</evidence>
<dbReference type="InterPro" id="IPR003692">
    <property type="entry name" value="Hydantoinase_B"/>
</dbReference>
<dbReference type="GO" id="GO:0006749">
    <property type="term" value="P:glutathione metabolic process"/>
    <property type="evidence" value="ECO:0007669"/>
    <property type="project" value="TreeGrafter"/>
</dbReference>
<gene>
    <name evidence="2" type="ORF">A6V36_33705</name>
    <name evidence="3" type="ORF">A6V37_24970</name>
</gene>
<dbReference type="EMBL" id="LXKA01000209">
    <property type="protein sequence ID" value="OAJ61603.1"/>
    <property type="molecule type" value="Genomic_DNA"/>
</dbReference>
<name>A0A1A9N9Z9_9BURK</name>
<evidence type="ECO:0000313" key="3">
    <source>
        <dbReference type="EMBL" id="OAJ61603.1"/>
    </source>
</evidence>
<dbReference type="EMBL" id="LXJZ01000186">
    <property type="protein sequence ID" value="OAJ56523.1"/>
    <property type="molecule type" value="Genomic_DNA"/>
</dbReference>
<dbReference type="GO" id="GO:0017168">
    <property type="term" value="F:5-oxoprolinase (ATP-hydrolyzing) activity"/>
    <property type="evidence" value="ECO:0007669"/>
    <property type="project" value="TreeGrafter"/>
</dbReference>
<dbReference type="Proteomes" id="UP000078116">
    <property type="component" value="Unassembled WGS sequence"/>
</dbReference>
<dbReference type="AlphaFoldDB" id="A0A1A9N9Z9"/>
<dbReference type="OrthoDB" id="8612863at2"/>
<dbReference type="STRING" id="1462993.A6V36_33705"/>
<proteinExistence type="predicted"/>
<evidence type="ECO:0000313" key="4">
    <source>
        <dbReference type="Proteomes" id="UP000077961"/>
    </source>
</evidence>